<comment type="caution">
    <text evidence="1">The sequence shown here is derived from an EMBL/GenBank/DDBJ whole genome shotgun (WGS) entry which is preliminary data.</text>
</comment>
<dbReference type="EMBL" id="JAHXZJ010000001">
    <property type="protein sequence ID" value="KAH0567629.1"/>
    <property type="molecule type" value="Genomic_DNA"/>
</dbReference>
<accession>A0AAV7J5W4</accession>
<dbReference type="AlphaFoldDB" id="A0AAV7J5W4"/>
<organism evidence="1 2">
    <name type="scientific">Cotesia glomerata</name>
    <name type="common">Lepidopteran parasitic wasp</name>
    <name type="synonym">Apanteles glomeratus</name>
    <dbReference type="NCBI Taxonomy" id="32391"/>
    <lineage>
        <taxon>Eukaryota</taxon>
        <taxon>Metazoa</taxon>
        <taxon>Ecdysozoa</taxon>
        <taxon>Arthropoda</taxon>
        <taxon>Hexapoda</taxon>
        <taxon>Insecta</taxon>
        <taxon>Pterygota</taxon>
        <taxon>Neoptera</taxon>
        <taxon>Endopterygota</taxon>
        <taxon>Hymenoptera</taxon>
        <taxon>Apocrita</taxon>
        <taxon>Ichneumonoidea</taxon>
        <taxon>Braconidae</taxon>
        <taxon>Microgastrinae</taxon>
        <taxon>Cotesia</taxon>
    </lineage>
</organism>
<protein>
    <submittedName>
        <fullName evidence="1">Uncharacterized protein</fullName>
    </submittedName>
</protein>
<sequence length="101" mass="11627">MAFFKAANFLKRKVYSSLYITLSTTHHLVMNADEFVRIFGLLPTPPSEDAEVAMDLEKDLLNRSEGIGNRVNLGVALRRPFVYNPVHCTHLETRLPRLWVR</sequence>
<keyword evidence="2" id="KW-1185">Reference proteome</keyword>
<proteinExistence type="predicted"/>
<reference evidence="1 2" key="1">
    <citation type="journal article" date="2021" name="J. Hered.">
        <title>A chromosome-level genome assembly of the parasitoid wasp, Cotesia glomerata (Hymenoptera: Braconidae).</title>
        <authorList>
            <person name="Pinto B.J."/>
            <person name="Weis J.J."/>
            <person name="Gamble T."/>
            <person name="Ode P.J."/>
            <person name="Paul R."/>
            <person name="Zaspel J.M."/>
        </authorList>
    </citation>
    <scope>NUCLEOTIDE SEQUENCE [LARGE SCALE GENOMIC DNA]</scope>
    <source>
        <strain evidence="1">CgM1</strain>
    </source>
</reference>
<evidence type="ECO:0000313" key="2">
    <source>
        <dbReference type="Proteomes" id="UP000826195"/>
    </source>
</evidence>
<evidence type="ECO:0000313" key="1">
    <source>
        <dbReference type="EMBL" id="KAH0567629.1"/>
    </source>
</evidence>
<dbReference type="Proteomes" id="UP000826195">
    <property type="component" value="Unassembled WGS sequence"/>
</dbReference>
<gene>
    <name evidence="1" type="ORF">KQX54_011133</name>
</gene>
<name>A0AAV7J5W4_COTGL</name>